<dbReference type="GO" id="GO:0016757">
    <property type="term" value="F:glycosyltransferase activity"/>
    <property type="evidence" value="ECO:0007669"/>
    <property type="project" value="UniProtKB-KW"/>
</dbReference>
<name>A0A085FZ94_9ENTR</name>
<dbReference type="AlphaFoldDB" id="A0A085FZ94"/>
<dbReference type="OrthoDB" id="9816113at2"/>
<dbReference type="Proteomes" id="UP000028653">
    <property type="component" value="Unassembled WGS sequence"/>
</dbReference>
<evidence type="ECO:0000313" key="2">
    <source>
        <dbReference type="EMBL" id="KFC76789.1"/>
    </source>
</evidence>
<dbReference type="Pfam" id="PF01755">
    <property type="entry name" value="Glyco_transf_25"/>
    <property type="match status" value="1"/>
</dbReference>
<organism evidence="2 3">
    <name type="scientific">Buttiauxella agrestis ATCC 33320</name>
    <dbReference type="NCBI Taxonomy" id="1006004"/>
    <lineage>
        <taxon>Bacteria</taxon>
        <taxon>Pseudomonadati</taxon>
        <taxon>Pseudomonadota</taxon>
        <taxon>Gammaproteobacteria</taxon>
        <taxon>Enterobacterales</taxon>
        <taxon>Enterobacteriaceae</taxon>
        <taxon>Buttiauxella</taxon>
    </lineage>
</organism>
<dbReference type="eggNOG" id="COG3306">
    <property type="taxonomic scope" value="Bacteria"/>
</dbReference>
<feature type="domain" description="Glycosyl transferase family 25" evidence="1">
    <location>
        <begin position="9"/>
        <end position="180"/>
    </location>
</feature>
<dbReference type="CDD" id="cd06532">
    <property type="entry name" value="Glyco_transf_25"/>
    <property type="match status" value="1"/>
</dbReference>
<evidence type="ECO:0000313" key="3">
    <source>
        <dbReference type="Proteomes" id="UP000028653"/>
    </source>
</evidence>
<accession>A0A085FZ94</accession>
<gene>
    <name evidence="2" type="ORF">GBAG_4247</name>
</gene>
<sequence>MNHTKECFPIFIISLKHDIDRKEKIISLLNQYNIQYDFIDAVDYRTDAYKNIKDNVSVNSNSSYGSMTDPEMACTLSHLQAYQKIIDESLEWALILEDDVTFDERLSQVLSALSQNRNLLTMGTSYVLGGQEGTSDYQLFGLSLFKTVNIGNVLFRKATYKKHKVTRACCYIVDERYCRAAIKLFETHGFFLIDDRKILFDNNVMSHIYFTDIVTHPLVCQSNSHIENSRIEKNKELRVKTRSNIMAWLMRLRYKIRVLLGSFE</sequence>
<keyword evidence="3" id="KW-1185">Reference proteome</keyword>
<dbReference type="EMBL" id="JMPI01000074">
    <property type="protein sequence ID" value="KFC76789.1"/>
    <property type="molecule type" value="Genomic_DNA"/>
</dbReference>
<reference evidence="2 3" key="1">
    <citation type="submission" date="2014-05" db="EMBL/GenBank/DDBJ databases">
        <title>ATOL: Assembling a taxonomically balanced genome-scale reconstruction of the evolutionary history of the Enterobacteriaceae.</title>
        <authorList>
            <person name="Plunkett G.III."/>
            <person name="Neeno-Eckwall E.C."/>
            <person name="Glasner J.D."/>
            <person name="Perna N.T."/>
        </authorList>
    </citation>
    <scope>NUCLEOTIDE SEQUENCE [LARGE SCALE GENOMIC DNA]</scope>
    <source>
        <strain evidence="2 3">ATCC 33320</strain>
    </source>
</reference>
<evidence type="ECO:0000259" key="1">
    <source>
        <dbReference type="Pfam" id="PF01755"/>
    </source>
</evidence>
<dbReference type="STRING" id="1006004.GBAG_4247"/>
<comment type="caution">
    <text evidence="2">The sequence shown here is derived from an EMBL/GenBank/DDBJ whole genome shotgun (WGS) entry which is preliminary data.</text>
</comment>
<dbReference type="InterPro" id="IPR002654">
    <property type="entry name" value="Glyco_trans_25"/>
</dbReference>
<protein>
    <submittedName>
        <fullName evidence="2">Putative beta1,4-galactosyltransferase</fullName>
    </submittedName>
</protein>
<keyword evidence="2" id="KW-0808">Transferase</keyword>
<proteinExistence type="predicted"/>
<dbReference type="RefSeq" id="WP_034500008.1">
    <property type="nucleotide sequence ID" value="NZ_JMPI01000074.1"/>
</dbReference>
<keyword evidence="2" id="KW-0328">Glycosyltransferase</keyword>